<dbReference type="SUPFAM" id="SSF54211">
    <property type="entry name" value="Ribosomal protein S5 domain 2-like"/>
    <property type="match status" value="1"/>
</dbReference>
<organism evidence="1 2">
    <name type="scientific">Streptomyces finlayi</name>
    <dbReference type="NCBI Taxonomy" id="67296"/>
    <lineage>
        <taxon>Bacteria</taxon>
        <taxon>Bacillati</taxon>
        <taxon>Actinomycetota</taxon>
        <taxon>Actinomycetes</taxon>
        <taxon>Kitasatosporales</taxon>
        <taxon>Streptomycetaceae</taxon>
        <taxon>Streptomyces</taxon>
    </lineage>
</organism>
<dbReference type="Gene3D" id="3.30.230.10">
    <property type="match status" value="1"/>
</dbReference>
<evidence type="ECO:0000313" key="1">
    <source>
        <dbReference type="EMBL" id="GHC95912.1"/>
    </source>
</evidence>
<reference evidence="1" key="2">
    <citation type="submission" date="2020-09" db="EMBL/GenBank/DDBJ databases">
        <authorList>
            <person name="Sun Q."/>
            <person name="Ohkuma M."/>
        </authorList>
    </citation>
    <scope>NUCLEOTIDE SEQUENCE</scope>
    <source>
        <strain evidence="1">JCM 4637</strain>
    </source>
</reference>
<gene>
    <name evidence="1" type="ORF">GCM10010334_35820</name>
</gene>
<comment type="caution">
    <text evidence="1">The sequence shown here is derived from an EMBL/GenBank/DDBJ whole genome shotgun (WGS) entry which is preliminary data.</text>
</comment>
<dbReference type="InterPro" id="IPR014721">
    <property type="entry name" value="Ribsml_uS5_D2-typ_fold_subgr"/>
</dbReference>
<reference evidence="1" key="1">
    <citation type="journal article" date="2014" name="Int. J. Syst. Evol. Microbiol.">
        <title>Complete genome sequence of Corynebacterium casei LMG S-19264T (=DSM 44701T), isolated from a smear-ripened cheese.</title>
        <authorList>
            <consortium name="US DOE Joint Genome Institute (JGI-PGF)"/>
            <person name="Walter F."/>
            <person name="Albersmeier A."/>
            <person name="Kalinowski J."/>
            <person name="Ruckert C."/>
        </authorList>
    </citation>
    <scope>NUCLEOTIDE SEQUENCE</scope>
    <source>
        <strain evidence="1">JCM 4637</strain>
    </source>
</reference>
<sequence length="269" mass="27456">MLPLFSRLSRNSRLALCALPVVVLLGVAALAPLPFAVAQPGSATDVLGKDSKGRPVISVTGVPTRETDGKLRMTTIVATGPSIDHRVAELADAWFRDDRAVMPHSVVYPVGGDDKEISEYNQGEMVKSQNSAVSAALNYLGDKGKGAKVTLNLADVGGPSAGLLFTLGIIDKIDGNGAGGDLTGGLDVAGTGTIEADGTVGQVGGVPLKIKGARADGSTVFLVPKAECEQAKSDLPDGMRLVPVSTLDDAVSSLRELAKKGGAGKVPSC</sequence>
<dbReference type="Proteomes" id="UP000638353">
    <property type="component" value="Unassembled WGS sequence"/>
</dbReference>
<proteinExistence type="predicted"/>
<accession>A0A918WYW9</accession>
<evidence type="ECO:0000313" key="2">
    <source>
        <dbReference type="Proteomes" id="UP000638353"/>
    </source>
</evidence>
<protein>
    <recommendedName>
        <fullName evidence="3">Lon proteolytic domain-containing protein</fullName>
    </recommendedName>
</protein>
<dbReference type="EMBL" id="BMVC01000006">
    <property type="protein sequence ID" value="GHC95912.1"/>
    <property type="molecule type" value="Genomic_DNA"/>
</dbReference>
<dbReference type="RefSeq" id="WP_189823962.1">
    <property type="nucleotide sequence ID" value="NZ_BMVC01000006.1"/>
</dbReference>
<name>A0A918WYW9_9ACTN</name>
<evidence type="ECO:0008006" key="3">
    <source>
        <dbReference type="Google" id="ProtNLM"/>
    </source>
</evidence>
<dbReference type="AlphaFoldDB" id="A0A918WYW9"/>
<dbReference type="InterPro" id="IPR020568">
    <property type="entry name" value="Ribosomal_Su5_D2-typ_SF"/>
</dbReference>